<dbReference type="AlphaFoldDB" id="A0A5E5BVM4"/>
<reference evidence="1 2" key="1">
    <citation type="submission" date="2019-08" db="EMBL/GenBank/DDBJ databases">
        <authorList>
            <person name="Peeters C."/>
        </authorList>
    </citation>
    <scope>NUCLEOTIDE SEQUENCE [LARGE SCALE GENOMIC DNA]</scope>
    <source>
        <strain evidence="1 2">LMG 20603</strain>
    </source>
</reference>
<gene>
    <name evidence="1" type="ORF">PBR20603_03460</name>
</gene>
<dbReference type="EMBL" id="CABPST010000009">
    <property type="protein sequence ID" value="VVE89488.1"/>
    <property type="molecule type" value="Genomic_DNA"/>
</dbReference>
<dbReference type="OrthoDB" id="9103332at2"/>
<evidence type="ECO:0000313" key="1">
    <source>
        <dbReference type="EMBL" id="VVE89488.1"/>
    </source>
</evidence>
<organism evidence="1 2">
    <name type="scientific">Pandoraea bronchicola</name>
    <dbReference type="NCBI Taxonomy" id="2508287"/>
    <lineage>
        <taxon>Bacteria</taxon>
        <taxon>Pseudomonadati</taxon>
        <taxon>Pseudomonadota</taxon>
        <taxon>Betaproteobacteria</taxon>
        <taxon>Burkholderiales</taxon>
        <taxon>Burkholderiaceae</taxon>
        <taxon>Pandoraea</taxon>
    </lineage>
</organism>
<proteinExistence type="predicted"/>
<name>A0A5E5BVM4_9BURK</name>
<sequence length="68" mass="7537">MSTKASLKTWSSADGSESFHIYEDVFEEQIVFLNLEGVSFEASSLKASKPSITIRLSREQAEALGILR</sequence>
<accession>A0A5E5BVM4</accession>
<dbReference type="Proteomes" id="UP000382040">
    <property type="component" value="Unassembled WGS sequence"/>
</dbReference>
<evidence type="ECO:0000313" key="2">
    <source>
        <dbReference type="Proteomes" id="UP000382040"/>
    </source>
</evidence>
<keyword evidence="2" id="KW-1185">Reference proteome</keyword>
<dbReference type="RefSeq" id="WP_150560702.1">
    <property type="nucleotide sequence ID" value="NZ_CABPST010000009.1"/>
</dbReference>
<protein>
    <submittedName>
        <fullName evidence="1">Uncharacterized protein</fullName>
    </submittedName>
</protein>